<dbReference type="Proteomes" id="UP000278807">
    <property type="component" value="Unassembled WGS sequence"/>
</dbReference>
<dbReference type="EMBL" id="UZAE01002036">
    <property type="protein sequence ID" value="VDN99320.1"/>
    <property type="molecule type" value="Genomic_DNA"/>
</dbReference>
<dbReference type="WBParaSite" id="HNAJ_0000346501-mRNA-1">
    <property type="protein sequence ID" value="HNAJ_0000346501-mRNA-1"/>
    <property type="gene ID" value="HNAJ_0000346501"/>
</dbReference>
<name>A0A0R3T8S7_RODNA</name>
<protein>
    <submittedName>
        <fullName evidence="3">SCP domain-containing protein</fullName>
    </submittedName>
</protein>
<dbReference type="AlphaFoldDB" id="A0A0R3T8S7"/>
<dbReference type="Gene3D" id="3.40.33.10">
    <property type="entry name" value="CAP"/>
    <property type="match status" value="1"/>
</dbReference>
<accession>A0A0R3T8S7</accession>
<keyword evidence="2" id="KW-1185">Reference proteome</keyword>
<gene>
    <name evidence="1" type="ORF">HNAJ_LOCUS3461</name>
</gene>
<evidence type="ECO:0000313" key="3">
    <source>
        <dbReference type="WBParaSite" id="HNAJ_0000346501-mRNA-1"/>
    </source>
</evidence>
<dbReference type="InterPro" id="IPR035940">
    <property type="entry name" value="CAP_sf"/>
</dbReference>
<proteinExistence type="predicted"/>
<organism evidence="3">
    <name type="scientific">Rodentolepis nana</name>
    <name type="common">Dwarf tapeworm</name>
    <name type="synonym">Hymenolepis nana</name>
    <dbReference type="NCBI Taxonomy" id="102285"/>
    <lineage>
        <taxon>Eukaryota</taxon>
        <taxon>Metazoa</taxon>
        <taxon>Spiralia</taxon>
        <taxon>Lophotrochozoa</taxon>
        <taxon>Platyhelminthes</taxon>
        <taxon>Cestoda</taxon>
        <taxon>Eucestoda</taxon>
        <taxon>Cyclophyllidea</taxon>
        <taxon>Hymenolepididae</taxon>
        <taxon>Rodentolepis</taxon>
    </lineage>
</organism>
<reference evidence="1 2" key="2">
    <citation type="submission" date="2018-11" db="EMBL/GenBank/DDBJ databases">
        <authorList>
            <consortium name="Pathogen Informatics"/>
        </authorList>
    </citation>
    <scope>NUCLEOTIDE SEQUENCE [LARGE SCALE GENOMIC DNA]</scope>
</reference>
<sequence>MLEKITLLVYVYPICTYEMTAELREEVVENHNAVRSGVSPSASNVKAMKYSKSLEALAETTAKAGKDETIDVRNTYYTYDLNLVNFSSVIYKWFQTFLIFAITT</sequence>
<dbReference type="SUPFAM" id="SSF55797">
    <property type="entry name" value="PR-1-like"/>
    <property type="match status" value="1"/>
</dbReference>
<reference evidence="3" key="1">
    <citation type="submission" date="2017-02" db="UniProtKB">
        <authorList>
            <consortium name="WormBaseParasite"/>
        </authorList>
    </citation>
    <scope>IDENTIFICATION</scope>
</reference>
<evidence type="ECO:0000313" key="2">
    <source>
        <dbReference type="Proteomes" id="UP000278807"/>
    </source>
</evidence>
<evidence type="ECO:0000313" key="1">
    <source>
        <dbReference type="EMBL" id="VDN99320.1"/>
    </source>
</evidence>